<evidence type="ECO:0000313" key="2">
    <source>
        <dbReference type="EMBL" id="KAG0571009.1"/>
    </source>
</evidence>
<feature type="transmembrane region" description="Helical" evidence="1">
    <location>
        <begin position="223"/>
        <end position="244"/>
    </location>
</feature>
<keyword evidence="1" id="KW-0472">Membrane</keyword>
<comment type="caution">
    <text evidence="2">The sequence shown here is derived from an EMBL/GenBank/DDBJ whole genome shotgun (WGS) entry which is preliminary data.</text>
</comment>
<dbReference type="Pfam" id="PF13301">
    <property type="entry name" value="DUF4079"/>
    <property type="match status" value="1"/>
</dbReference>
<sequence length="246" mass="25807">MAASSAMARCALSSRGLSSMDFTTKAASANPSAPRFITTRCSSEAGSGDKKQEMIVSEPSRLEITSAVSRNETRLMSVAPILALAALPGAGAITELFSPFGELVRTWDLPQWLIHWGHPGNMAVVLFAMGGYGSYLGWQIRLSPDGTAKAAAKDLHPKLLAGMFFFFAAGATGGVTSLITSGKPIFESPHAVTGLLGLFLLGIQTALSSAFEANPGLRNVHAIFGTSIMALFLVHAVFGLQLGLSY</sequence>
<dbReference type="GO" id="GO:0016020">
    <property type="term" value="C:membrane"/>
    <property type="evidence" value="ECO:0007669"/>
    <property type="project" value="TreeGrafter"/>
</dbReference>
<gene>
    <name evidence="2" type="ORF">KC19_6G204800</name>
</gene>
<reference evidence="2 3" key="1">
    <citation type="submission" date="2020-06" db="EMBL/GenBank/DDBJ databases">
        <title>WGS assembly of Ceratodon purpureus strain R40.</title>
        <authorList>
            <person name="Carey S.B."/>
            <person name="Jenkins J."/>
            <person name="Shu S."/>
            <person name="Lovell J.T."/>
            <person name="Sreedasyam A."/>
            <person name="Maumus F."/>
            <person name="Tiley G.P."/>
            <person name="Fernandez-Pozo N."/>
            <person name="Barry K."/>
            <person name="Chen C."/>
            <person name="Wang M."/>
            <person name="Lipzen A."/>
            <person name="Daum C."/>
            <person name="Saski C.A."/>
            <person name="Payton A.C."/>
            <person name="Mcbreen J.C."/>
            <person name="Conrad R.E."/>
            <person name="Kollar L.M."/>
            <person name="Olsson S."/>
            <person name="Huttunen S."/>
            <person name="Landis J.B."/>
            <person name="Wickett N.J."/>
            <person name="Johnson M.G."/>
            <person name="Rensing S.A."/>
            <person name="Grimwood J."/>
            <person name="Schmutz J."/>
            <person name="Mcdaniel S.F."/>
        </authorList>
    </citation>
    <scope>NUCLEOTIDE SEQUENCE [LARGE SCALE GENOMIC DNA]</scope>
    <source>
        <strain evidence="2 3">R40</strain>
    </source>
</reference>
<keyword evidence="1" id="KW-1133">Transmembrane helix</keyword>
<dbReference type="EMBL" id="CM026427">
    <property type="protein sequence ID" value="KAG0571009.1"/>
    <property type="molecule type" value="Genomic_DNA"/>
</dbReference>
<dbReference type="PANTHER" id="PTHR36738:SF1">
    <property type="entry name" value="EXPRESSED PROTEIN"/>
    <property type="match status" value="1"/>
</dbReference>
<feature type="transmembrane region" description="Helical" evidence="1">
    <location>
        <begin position="191"/>
        <end position="211"/>
    </location>
</feature>
<keyword evidence="1" id="KW-0812">Transmembrane</keyword>
<organism evidence="2 3">
    <name type="scientific">Ceratodon purpureus</name>
    <name type="common">Fire moss</name>
    <name type="synonym">Dicranum purpureum</name>
    <dbReference type="NCBI Taxonomy" id="3225"/>
    <lineage>
        <taxon>Eukaryota</taxon>
        <taxon>Viridiplantae</taxon>
        <taxon>Streptophyta</taxon>
        <taxon>Embryophyta</taxon>
        <taxon>Bryophyta</taxon>
        <taxon>Bryophytina</taxon>
        <taxon>Bryopsida</taxon>
        <taxon>Dicranidae</taxon>
        <taxon>Pseudoditrichales</taxon>
        <taxon>Ditrichaceae</taxon>
        <taxon>Ceratodon</taxon>
    </lineage>
</organism>
<dbReference type="Proteomes" id="UP000822688">
    <property type="component" value="Chromosome 6"/>
</dbReference>
<evidence type="ECO:0000313" key="3">
    <source>
        <dbReference type="Proteomes" id="UP000822688"/>
    </source>
</evidence>
<feature type="transmembrane region" description="Helical" evidence="1">
    <location>
        <begin position="78"/>
        <end position="100"/>
    </location>
</feature>
<feature type="transmembrane region" description="Helical" evidence="1">
    <location>
        <begin position="120"/>
        <end position="138"/>
    </location>
</feature>
<protein>
    <submittedName>
        <fullName evidence="2">Uncharacterized protein</fullName>
    </submittedName>
</protein>
<dbReference type="InterPro" id="IPR025067">
    <property type="entry name" value="DUF4079"/>
</dbReference>
<dbReference type="PANTHER" id="PTHR36738">
    <property type="entry name" value="EXPRESSED PROTEIN"/>
    <property type="match status" value="1"/>
</dbReference>
<dbReference type="Gene3D" id="1.20.120.1770">
    <property type="match status" value="1"/>
</dbReference>
<accession>A0A8T0HJN5</accession>
<evidence type="ECO:0000256" key="1">
    <source>
        <dbReference type="SAM" id="Phobius"/>
    </source>
</evidence>
<dbReference type="AlphaFoldDB" id="A0A8T0HJN5"/>
<name>A0A8T0HJN5_CERPU</name>
<keyword evidence="3" id="KW-1185">Reference proteome</keyword>
<proteinExistence type="predicted"/>
<feature type="transmembrane region" description="Helical" evidence="1">
    <location>
        <begin position="159"/>
        <end position="179"/>
    </location>
</feature>